<dbReference type="RefSeq" id="WP_007692258.1">
    <property type="nucleotide sequence ID" value="NZ_AJRK01000375.1"/>
</dbReference>
<feature type="compositionally biased region" description="Low complexity" evidence="1">
    <location>
        <begin position="1"/>
        <end position="39"/>
    </location>
</feature>
<dbReference type="InterPro" id="IPR002782">
    <property type="entry name" value="Mut7-C_RNAse_dom"/>
</dbReference>
<name>M0M4D5_9EURY</name>
<evidence type="ECO:0000313" key="4">
    <source>
        <dbReference type="Proteomes" id="UP000011566"/>
    </source>
</evidence>
<dbReference type="OrthoDB" id="1266at2157"/>
<comment type="caution">
    <text evidence="3">The sequence shown here is derived from an EMBL/GenBank/DDBJ whole genome shotgun (WGS) entry which is preliminary data.</text>
</comment>
<evidence type="ECO:0000256" key="1">
    <source>
        <dbReference type="SAM" id="MobiDB-lite"/>
    </source>
</evidence>
<organism evidence="3 4">
    <name type="scientific">Halococcus hamelinensis 100A6</name>
    <dbReference type="NCBI Taxonomy" id="1132509"/>
    <lineage>
        <taxon>Archaea</taxon>
        <taxon>Methanobacteriati</taxon>
        <taxon>Methanobacteriota</taxon>
        <taxon>Stenosarchaea group</taxon>
        <taxon>Halobacteria</taxon>
        <taxon>Halobacteriales</taxon>
        <taxon>Halococcaceae</taxon>
        <taxon>Halococcus</taxon>
    </lineage>
</organism>
<dbReference type="AlphaFoldDB" id="M0M4D5"/>
<feature type="domain" description="Mut7-C RNAse" evidence="2">
    <location>
        <begin position="32"/>
        <end position="66"/>
    </location>
</feature>
<gene>
    <name evidence="3" type="ORF">C447_06978</name>
</gene>
<dbReference type="Pfam" id="PF01927">
    <property type="entry name" value="Mut7-C"/>
    <property type="match status" value="1"/>
</dbReference>
<sequence length="75" mass="8149">MVSISPIPSTAASRTTTASAPSLDVVAETDPTPAYAPDPTDQRVWRCVDCGQRFWKGSHWREMRDTLAAVSGERG</sequence>
<evidence type="ECO:0000313" key="3">
    <source>
        <dbReference type="EMBL" id="EMA39240.1"/>
    </source>
</evidence>
<reference evidence="3 4" key="1">
    <citation type="journal article" date="2014" name="PLoS Genet.">
        <title>Phylogenetically driven sequencing of extremely halophilic archaea reveals strategies for static and dynamic osmo-response.</title>
        <authorList>
            <person name="Becker E.A."/>
            <person name="Seitzer P.M."/>
            <person name="Tritt A."/>
            <person name="Larsen D."/>
            <person name="Krusor M."/>
            <person name="Yao A.I."/>
            <person name="Wu D."/>
            <person name="Madern D."/>
            <person name="Eisen J.A."/>
            <person name="Darling A.E."/>
            <person name="Facciotti M.T."/>
        </authorList>
    </citation>
    <scope>NUCLEOTIDE SEQUENCE [LARGE SCALE GENOMIC DNA]</scope>
    <source>
        <strain evidence="3 4">100A6</strain>
    </source>
</reference>
<feature type="region of interest" description="Disordered" evidence="1">
    <location>
        <begin position="1"/>
        <end position="40"/>
    </location>
</feature>
<evidence type="ECO:0000259" key="2">
    <source>
        <dbReference type="Pfam" id="PF01927"/>
    </source>
</evidence>
<protein>
    <recommendedName>
        <fullName evidence="2">Mut7-C RNAse domain-containing protein</fullName>
    </recommendedName>
</protein>
<dbReference type="PATRIC" id="fig|1132509.6.peg.1584"/>
<dbReference type="Proteomes" id="UP000011566">
    <property type="component" value="Unassembled WGS sequence"/>
</dbReference>
<keyword evidence="4" id="KW-1185">Reference proteome</keyword>
<dbReference type="eggNOG" id="arCOG04290">
    <property type="taxonomic scope" value="Archaea"/>
</dbReference>
<dbReference type="EMBL" id="AOMB01000020">
    <property type="protein sequence ID" value="EMA39240.1"/>
    <property type="molecule type" value="Genomic_DNA"/>
</dbReference>
<proteinExistence type="predicted"/>
<accession>M0M4D5</accession>